<feature type="region of interest" description="Disordered" evidence="1">
    <location>
        <begin position="68"/>
        <end position="100"/>
    </location>
</feature>
<comment type="caution">
    <text evidence="2">The sequence shown here is derived from an EMBL/GenBank/DDBJ whole genome shotgun (WGS) entry which is preliminary data.</text>
</comment>
<proteinExistence type="predicted"/>
<organism evidence="2 3">
    <name type="scientific">Panicum virgatum</name>
    <name type="common">Blackwell switchgrass</name>
    <dbReference type="NCBI Taxonomy" id="38727"/>
    <lineage>
        <taxon>Eukaryota</taxon>
        <taxon>Viridiplantae</taxon>
        <taxon>Streptophyta</taxon>
        <taxon>Embryophyta</taxon>
        <taxon>Tracheophyta</taxon>
        <taxon>Spermatophyta</taxon>
        <taxon>Magnoliopsida</taxon>
        <taxon>Liliopsida</taxon>
        <taxon>Poales</taxon>
        <taxon>Poaceae</taxon>
        <taxon>PACMAD clade</taxon>
        <taxon>Panicoideae</taxon>
        <taxon>Panicodae</taxon>
        <taxon>Paniceae</taxon>
        <taxon>Panicinae</taxon>
        <taxon>Panicum</taxon>
        <taxon>Panicum sect. Hiantes</taxon>
    </lineage>
</organism>
<feature type="compositionally biased region" description="Basic and acidic residues" evidence="1">
    <location>
        <begin position="84"/>
        <end position="100"/>
    </location>
</feature>
<dbReference type="EMBL" id="CM029041">
    <property type="protein sequence ID" value="KAG2628609.1"/>
    <property type="molecule type" value="Genomic_DNA"/>
</dbReference>
<name>A0A8T0V9G7_PANVG</name>
<evidence type="ECO:0000313" key="2">
    <source>
        <dbReference type="EMBL" id="KAG2628609.1"/>
    </source>
</evidence>
<dbReference type="Proteomes" id="UP000823388">
    <property type="component" value="Chromosome 3K"/>
</dbReference>
<keyword evidence="3" id="KW-1185">Reference proteome</keyword>
<sequence length="152" mass="16596">MDTICFAGCMPNHAFRLLATLLSLDPAGRGTTAAALDAEYFTTATTYACDPASLPKYAPNIEMDAKLREDSRRSNARTHAGEAAGKRAHEHAAAGHEPEPRAHRGIAACCGRRWWCGGEGLWQGMTVRRPRARADLQNHDQHICASWPVVMV</sequence>
<dbReference type="AlphaFoldDB" id="A0A8T0V9G7"/>
<gene>
    <name evidence="2" type="ORF">PVAP13_3KG274100</name>
</gene>
<accession>A0A8T0V9G7</accession>
<evidence type="ECO:0000313" key="3">
    <source>
        <dbReference type="Proteomes" id="UP000823388"/>
    </source>
</evidence>
<reference evidence="2" key="1">
    <citation type="submission" date="2020-05" db="EMBL/GenBank/DDBJ databases">
        <title>WGS assembly of Panicum virgatum.</title>
        <authorList>
            <person name="Lovell J.T."/>
            <person name="Jenkins J."/>
            <person name="Shu S."/>
            <person name="Juenger T.E."/>
            <person name="Schmutz J."/>
        </authorList>
    </citation>
    <scope>NUCLEOTIDE SEQUENCE</scope>
    <source>
        <strain evidence="2">AP13</strain>
    </source>
</reference>
<protein>
    <submittedName>
        <fullName evidence="2">Uncharacterized protein</fullName>
    </submittedName>
</protein>
<evidence type="ECO:0000256" key="1">
    <source>
        <dbReference type="SAM" id="MobiDB-lite"/>
    </source>
</evidence>